<evidence type="ECO:0000313" key="2">
    <source>
        <dbReference type="WBParaSite" id="PEQ_0000057701-mRNA-1"/>
    </source>
</evidence>
<keyword evidence="1" id="KW-1185">Reference proteome</keyword>
<name>A0A914R2A6_PAREQ</name>
<reference evidence="2" key="1">
    <citation type="submission" date="2022-11" db="UniProtKB">
        <authorList>
            <consortium name="WormBaseParasite"/>
        </authorList>
    </citation>
    <scope>IDENTIFICATION</scope>
</reference>
<proteinExistence type="predicted"/>
<dbReference type="Proteomes" id="UP000887564">
    <property type="component" value="Unplaced"/>
</dbReference>
<dbReference type="WBParaSite" id="PEQ_0000057701-mRNA-1">
    <property type="protein sequence ID" value="PEQ_0000057701-mRNA-1"/>
    <property type="gene ID" value="PEQ_0000057701"/>
</dbReference>
<organism evidence="1 2">
    <name type="scientific">Parascaris equorum</name>
    <name type="common">Equine roundworm</name>
    <dbReference type="NCBI Taxonomy" id="6256"/>
    <lineage>
        <taxon>Eukaryota</taxon>
        <taxon>Metazoa</taxon>
        <taxon>Ecdysozoa</taxon>
        <taxon>Nematoda</taxon>
        <taxon>Chromadorea</taxon>
        <taxon>Rhabditida</taxon>
        <taxon>Spirurina</taxon>
        <taxon>Ascaridomorpha</taxon>
        <taxon>Ascaridoidea</taxon>
        <taxon>Ascarididae</taxon>
        <taxon>Parascaris</taxon>
    </lineage>
</organism>
<accession>A0A914R2A6</accession>
<evidence type="ECO:0000313" key="1">
    <source>
        <dbReference type="Proteomes" id="UP000887564"/>
    </source>
</evidence>
<protein>
    <submittedName>
        <fullName evidence="2">Uncharacterized protein</fullName>
    </submittedName>
</protein>
<dbReference type="AlphaFoldDB" id="A0A914R2A6"/>
<sequence length="51" mass="6297">MTRMKREMGTIQWKMKSRKKVRMLMMKVELMPHTKRHSKRDLLGRMMCSSR</sequence>